<name>A0A644ZU31_9ZZZZ</name>
<gene>
    <name evidence="1" type="ORF">SDC9_91158</name>
</gene>
<sequence length="86" mass="9980">MLVHRGFHEDFLRYGCFQAQRLEFSGQAFLYLSVVGAVFQLLIEVACVHQDLLHEDDSDQGNHHKHQEKAEDHSADFFYVSHHEAP</sequence>
<organism evidence="1">
    <name type="scientific">bioreactor metagenome</name>
    <dbReference type="NCBI Taxonomy" id="1076179"/>
    <lineage>
        <taxon>unclassified sequences</taxon>
        <taxon>metagenomes</taxon>
        <taxon>ecological metagenomes</taxon>
    </lineage>
</organism>
<protein>
    <submittedName>
        <fullName evidence="1">Uncharacterized protein</fullName>
    </submittedName>
</protein>
<dbReference type="EMBL" id="VSSQ01010494">
    <property type="protein sequence ID" value="MPM44480.1"/>
    <property type="molecule type" value="Genomic_DNA"/>
</dbReference>
<accession>A0A644ZU31</accession>
<comment type="caution">
    <text evidence="1">The sequence shown here is derived from an EMBL/GenBank/DDBJ whole genome shotgun (WGS) entry which is preliminary data.</text>
</comment>
<proteinExistence type="predicted"/>
<reference evidence="1" key="1">
    <citation type="submission" date="2019-08" db="EMBL/GenBank/DDBJ databases">
        <authorList>
            <person name="Kucharzyk K."/>
            <person name="Murdoch R.W."/>
            <person name="Higgins S."/>
            <person name="Loffler F."/>
        </authorList>
    </citation>
    <scope>NUCLEOTIDE SEQUENCE</scope>
</reference>
<evidence type="ECO:0000313" key="1">
    <source>
        <dbReference type="EMBL" id="MPM44480.1"/>
    </source>
</evidence>
<dbReference type="AlphaFoldDB" id="A0A644ZU31"/>